<sequence length="274" mass="29285">MAETERSPRPAAAVPFVFGVADRMSLPGTALVRLLTDVGISESAARSSLARLREDGALRSVRHGRRTDYELAGLVEAAFLRARATGHPELGQPDAAASWSGEFHGLLFAIPETERPHRDRLRHAARLAGYAPLRPGLMIATADGWPALAEIVADTPDGATICPLVLRLAPADARTAALQAWNLARVAVNAEALIGRLHAAVDDDPASPSGPDALRRYTELAMPAYRFFIGIPQLPAELLPPDWPFDRLVAALAAVRTYVGLAAERYVADVVADA</sequence>
<evidence type="ECO:0008006" key="5">
    <source>
        <dbReference type="Google" id="ProtNLM"/>
    </source>
</evidence>
<evidence type="ECO:0000313" key="3">
    <source>
        <dbReference type="EMBL" id="GAA3630845.1"/>
    </source>
</evidence>
<dbReference type="Pfam" id="PF20803">
    <property type="entry name" value="PaaX_M"/>
    <property type="match status" value="1"/>
</dbReference>
<evidence type="ECO:0000259" key="2">
    <source>
        <dbReference type="Pfam" id="PF20803"/>
    </source>
</evidence>
<dbReference type="InterPro" id="IPR048846">
    <property type="entry name" value="PaaX-like_central"/>
</dbReference>
<feature type="domain" description="Transcriptional repressor PaaX-like N-terminal" evidence="1">
    <location>
        <begin position="29"/>
        <end position="72"/>
    </location>
</feature>
<organism evidence="3 4">
    <name type="scientific">Microlunatus ginsengisoli</name>
    <dbReference type="NCBI Taxonomy" id="363863"/>
    <lineage>
        <taxon>Bacteria</taxon>
        <taxon>Bacillati</taxon>
        <taxon>Actinomycetota</taxon>
        <taxon>Actinomycetes</taxon>
        <taxon>Propionibacteriales</taxon>
        <taxon>Propionibacteriaceae</taxon>
        <taxon>Microlunatus</taxon>
    </lineage>
</organism>
<gene>
    <name evidence="3" type="ORF">GCM10022236_36690</name>
</gene>
<dbReference type="EMBL" id="BAABAB010000027">
    <property type="protein sequence ID" value="GAA3630845.1"/>
    <property type="molecule type" value="Genomic_DNA"/>
</dbReference>
<comment type="caution">
    <text evidence="3">The sequence shown here is derived from an EMBL/GenBank/DDBJ whole genome shotgun (WGS) entry which is preliminary data.</text>
</comment>
<name>A0ABP7AFA0_9ACTN</name>
<dbReference type="InterPro" id="IPR012906">
    <property type="entry name" value="PaaX-like_N"/>
</dbReference>
<accession>A0ABP7AFA0</accession>
<dbReference type="Gene3D" id="1.10.10.10">
    <property type="entry name" value="Winged helix-like DNA-binding domain superfamily/Winged helix DNA-binding domain"/>
    <property type="match status" value="1"/>
</dbReference>
<evidence type="ECO:0000313" key="4">
    <source>
        <dbReference type="Proteomes" id="UP001501490"/>
    </source>
</evidence>
<proteinExistence type="predicted"/>
<evidence type="ECO:0000259" key="1">
    <source>
        <dbReference type="Pfam" id="PF07848"/>
    </source>
</evidence>
<dbReference type="Gene3D" id="3.30.70.2650">
    <property type="match status" value="1"/>
</dbReference>
<dbReference type="Proteomes" id="UP001501490">
    <property type="component" value="Unassembled WGS sequence"/>
</dbReference>
<dbReference type="RefSeq" id="WP_344807253.1">
    <property type="nucleotide sequence ID" value="NZ_BAABAB010000027.1"/>
</dbReference>
<keyword evidence="4" id="KW-1185">Reference proteome</keyword>
<dbReference type="PANTHER" id="PTHR30319">
    <property type="entry name" value="PHENYLACETIC ACID REGULATOR-RELATED TRANSCRIPTIONAL REPRESSOR"/>
    <property type="match status" value="1"/>
</dbReference>
<dbReference type="Pfam" id="PF07848">
    <property type="entry name" value="PaaX"/>
    <property type="match status" value="1"/>
</dbReference>
<feature type="domain" description="Transcriptional repressor PaaX-like central Cas2-like" evidence="2">
    <location>
        <begin position="97"/>
        <end position="152"/>
    </location>
</feature>
<protein>
    <recommendedName>
        <fullName evidence="5">PaaX family transcriptional regulator</fullName>
    </recommendedName>
</protein>
<dbReference type="InterPro" id="IPR011965">
    <property type="entry name" value="PaaX_trns_reg"/>
</dbReference>
<reference evidence="4" key="1">
    <citation type="journal article" date="2019" name="Int. J. Syst. Evol. Microbiol.">
        <title>The Global Catalogue of Microorganisms (GCM) 10K type strain sequencing project: providing services to taxonomists for standard genome sequencing and annotation.</title>
        <authorList>
            <consortium name="The Broad Institute Genomics Platform"/>
            <consortium name="The Broad Institute Genome Sequencing Center for Infectious Disease"/>
            <person name="Wu L."/>
            <person name="Ma J."/>
        </authorList>
    </citation>
    <scope>NUCLEOTIDE SEQUENCE [LARGE SCALE GENOMIC DNA]</scope>
    <source>
        <strain evidence="4">JCM 16929</strain>
    </source>
</reference>
<dbReference type="InterPro" id="IPR036388">
    <property type="entry name" value="WH-like_DNA-bd_sf"/>
</dbReference>
<dbReference type="PANTHER" id="PTHR30319:SF1">
    <property type="entry name" value="TRANSCRIPTIONAL REPRESSOR PAAX"/>
    <property type="match status" value="1"/>
</dbReference>
<dbReference type="PIRSF" id="PIRSF020623">
    <property type="entry name" value="PaaX"/>
    <property type="match status" value="1"/>
</dbReference>